<dbReference type="PANTHER" id="PTHR30537">
    <property type="entry name" value="HTH-TYPE TRANSCRIPTIONAL REGULATOR"/>
    <property type="match status" value="1"/>
</dbReference>
<sequence>MALKNENMQELILFSHINRQGSLSAAAQLLGISRSSVSKQLAALEKKIGSRLFNRTTRKIMLTDVGRKVLQEAHNVELALQRIEHISEDSRSVVAGELKVSCPAAQGRIHITPLMTEFLKRYPDVSINLQLEDRFVDMVAENIDVSIRVGYLPDSTLIARKLGDVSWVLCASPTYLETAPPLKKPSDLLNHPCLYYRSTKVTMNTWSFIGNNREEDVTVSGPFSVNDPGVLVSAALDHIGVLLLDRGLLGNTIEEGKLVPLLEEYQAVGGLPTYVVYPEREFIPAKTRALVDFLLEKAPSTFHR</sequence>
<dbReference type="SUPFAM" id="SSF46785">
    <property type="entry name" value="Winged helix' DNA-binding domain"/>
    <property type="match status" value="1"/>
</dbReference>
<keyword evidence="2" id="KW-0805">Transcription regulation</keyword>
<comment type="similarity">
    <text evidence="1">Belongs to the LysR transcriptional regulatory family.</text>
</comment>
<evidence type="ECO:0000256" key="1">
    <source>
        <dbReference type="ARBA" id="ARBA00009437"/>
    </source>
</evidence>
<dbReference type="RefSeq" id="WP_017011167.1">
    <property type="nucleotide sequence ID" value="NZ_FOWR01000007.1"/>
</dbReference>
<dbReference type="InterPro" id="IPR036390">
    <property type="entry name" value="WH_DNA-bd_sf"/>
</dbReference>
<dbReference type="Proteomes" id="UP000182692">
    <property type="component" value="Unassembled WGS sequence"/>
</dbReference>
<evidence type="ECO:0000313" key="6">
    <source>
        <dbReference type="EMBL" id="SFP05072.1"/>
    </source>
</evidence>
<dbReference type="STRING" id="1121869.SAMN03084138_01187"/>
<dbReference type="InterPro" id="IPR000847">
    <property type="entry name" value="LysR_HTH_N"/>
</dbReference>
<dbReference type="PANTHER" id="PTHR30537:SF5">
    <property type="entry name" value="HTH-TYPE TRANSCRIPTIONAL ACTIVATOR TTDR-RELATED"/>
    <property type="match status" value="1"/>
</dbReference>
<dbReference type="CDD" id="cd08422">
    <property type="entry name" value="PBP2_CrgA_like"/>
    <property type="match status" value="1"/>
</dbReference>
<feature type="domain" description="HTH lysR-type" evidence="5">
    <location>
        <begin position="6"/>
        <end position="63"/>
    </location>
</feature>
<dbReference type="Pfam" id="PF03466">
    <property type="entry name" value="LysR_substrate"/>
    <property type="match status" value="1"/>
</dbReference>
<dbReference type="GeneID" id="35872092"/>
<dbReference type="OrthoDB" id="9786526at2"/>
<evidence type="ECO:0000256" key="3">
    <source>
        <dbReference type="ARBA" id="ARBA00023125"/>
    </source>
</evidence>
<dbReference type="PRINTS" id="PR00039">
    <property type="entry name" value="HTHLYSR"/>
</dbReference>
<dbReference type="InterPro" id="IPR005119">
    <property type="entry name" value="LysR_subst-bd"/>
</dbReference>
<dbReference type="Pfam" id="PF00126">
    <property type="entry name" value="HTH_1"/>
    <property type="match status" value="1"/>
</dbReference>
<proteinExistence type="inferred from homology"/>
<name>A0A1I5M676_9GAMM</name>
<dbReference type="EMBL" id="FOWR01000007">
    <property type="protein sequence ID" value="SFP05072.1"/>
    <property type="molecule type" value="Genomic_DNA"/>
</dbReference>
<keyword evidence="4" id="KW-0804">Transcription</keyword>
<dbReference type="PROSITE" id="PS50931">
    <property type="entry name" value="HTH_LYSR"/>
    <property type="match status" value="1"/>
</dbReference>
<dbReference type="AlphaFoldDB" id="A0A1I5M676"/>
<dbReference type="SUPFAM" id="SSF53850">
    <property type="entry name" value="Periplasmic binding protein-like II"/>
    <property type="match status" value="1"/>
</dbReference>
<dbReference type="Gene3D" id="3.40.190.290">
    <property type="match status" value="1"/>
</dbReference>
<dbReference type="GO" id="GO:0003677">
    <property type="term" value="F:DNA binding"/>
    <property type="evidence" value="ECO:0007669"/>
    <property type="project" value="UniProtKB-KW"/>
</dbReference>
<dbReference type="GO" id="GO:0003700">
    <property type="term" value="F:DNA-binding transcription factor activity"/>
    <property type="evidence" value="ECO:0007669"/>
    <property type="project" value="InterPro"/>
</dbReference>
<evidence type="ECO:0000313" key="7">
    <source>
        <dbReference type="Proteomes" id="UP000182692"/>
    </source>
</evidence>
<reference evidence="6 7" key="1">
    <citation type="submission" date="2016-10" db="EMBL/GenBank/DDBJ databases">
        <authorList>
            <person name="de Groot N.N."/>
        </authorList>
    </citation>
    <scope>NUCLEOTIDE SEQUENCE [LARGE SCALE GENOMIC DNA]</scope>
    <source>
        <strain evidence="6 7">DSM 15893</strain>
    </source>
</reference>
<dbReference type="FunFam" id="1.10.10.10:FF:000001">
    <property type="entry name" value="LysR family transcriptional regulator"/>
    <property type="match status" value="1"/>
</dbReference>
<dbReference type="FunFam" id="3.40.190.290:FF:000001">
    <property type="entry name" value="Transcriptional regulator, LysR family"/>
    <property type="match status" value="1"/>
</dbReference>
<dbReference type="Gene3D" id="1.10.10.10">
    <property type="entry name" value="Winged helix-like DNA-binding domain superfamily/Winged helix DNA-binding domain"/>
    <property type="match status" value="1"/>
</dbReference>
<organism evidence="6 7">
    <name type="scientific">Enterovibrio norvegicus DSM 15893</name>
    <dbReference type="NCBI Taxonomy" id="1121869"/>
    <lineage>
        <taxon>Bacteria</taxon>
        <taxon>Pseudomonadati</taxon>
        <taxon>Pseudomonadota</taxon>
        <taxon>Gammaproteobacteria</taxon>
        <taxon>Vibrionales</taxon>
        <taxon>Vibrionaceae</taxon>
        <taxon>Enterovibrio</taxon>
    </lineage>
</organism>
<evidence type="ECO:0000256" key="2">
    <source>
        <dbReference type="ARBA" id="ARBA00023015"/>
    </source>
</evidence>
<accession>A0A1I5M676</accession>
<evidence type="ECO:0000256" key="4">
    <source>
        <dbReference type="ARBA" id="ARBA00023163"/>
    </source>
</evidence>
<protein>
    <submittedName>
        <fullName evidence="6">Transcriptional regulator, LysR family</fullName>
    </submittedName>
</protein>
<gene>
    <name evidence="6" type="ORF">SAMN03084138_01187</name>
</gene>
<dbReference type="InterPro" id="IPR058163">
    <property type="entry name" value="LysR-type_TF_proteobact-type"/>
</dbReference>
<evidence type="ECO:0000259" key="5">
    <source>
        <dbReference type="PROSITE" id="PS50931"/>
    </source>
</evidence>
<dbReference type="InterPro" id="IPR036388">
    <property type="entry name" value="WH-like_DNA-bd_sf"/>
</dbReference>
<keyword evidence="3" id="KW-0238">DNA-binding</keyword>